<feature type="transmembrane region" description="Helical" evidence="1">
    <location>
        <begin position="188"/>
        <end position="206"/>
    </location>
</feature>
<evidence type="ECO:0000256" key="1">
    <source>
        <dbReference type="SAM" id="Phobius"/>
    </source>
</evidence>
<gene>
    <name evidence="2" type="ORF">BJ991_002726</name>
</gene>
<keyword evidence="3" id="KW-1185">Reference proteome</keyword>
<evidence type="ECO:0000313" key="2">
    <source>
        <dbReference type="EMBL" id="NYE20698.1"/>
    </source>
</evidence>
<protein>
    <submittedName>
        <fullName evidence="2">ABC-2 type transport system permease protein</fullName>
    </submittedName>
</protein>
<comment type="caution">
    <text evidence="2">The sequence shown here is derived from an EMBL/GenBank/DDBJ whole genome shotgun (WGS) entry which is preliminary data.</text>
</comment>
<dbReference type="RefSeq" id="WP_179490826.1">
    <property type="nucleotide sequence ID" value="NZ_JACCBV010000001.1"/>
</dbReference>
<organism evidence="2 3">
    <name type="scientific">Microbacterium immunditiarum</name>
    <dbReference type="NCBI Taxonomy" id="337480"/>
    <lineage>
        <taxon>Bacteria</taxon>
        <taxon>Bacillati</taxon>
        <taxon>Actinomycetota</taxon>
        <taxon>Actinomycetes</taxon>
        <taxon>Micrococcales</taxon>
        <taxon>Microbacteriaceae</taxon>
        <taxon>Microbacterium</taxon>
    </lineage>
</organism>
<keyword evidence="1" id="KW-0812">Transmembrane</keyword>
<dbReference type="AlphaFoldDB" id="A0A7Y9GQA1"/>
<keyword evidence="1" id="KW-0472">Membrane</keyword>
<dbReference type="EMBL" id="JACCBV010000001">
    <property type="protein sequence ID" value="NYE20698.1"/>
    <property type="molecule type" value="Genomic_DNA"/>
</dbReference>
<sequence>MTAASVAPAPTPAAAPALSFPRVVRGEWIKISTLRSTWWSLAITAALTVGVALLFARAMRGPADGGIEAAVSSVQFTMLLAGILGAISVTGEYSTGTMRSSLTAVPVRGSLLAAKAIVVVTLVFAASVVIVVIATFAVSPIVDARDHPIHWHEPSESWLPLLAAAFSMSVFALIGLSLGFVLRSGAGAIAAAVGLLFVLPIVVSLLNDVEMTWLRVVGSHLPMPASQNLILPQSDWGLEWPVALVTLCAWVAGGLTAAWVTLRARDA</sequence>
<accession>A0A7Y9GQA1</accession>
<dbReference type="GO" id="GO:0140359">
    <property type="term" value="F:ABC-type transporter activity"/>
    <property type="evidence" value="ECO:0007669"/>
    <property type="project" value="InterPro"/>
</dbReference>
<feature type="transmembrane region" description="Helical" evidence="1">
    <location>
        <begin position="158"/>
        <end position="181"/>
    </location>
</feature>
<name>A0A7Y9GQA1_9MICO</name>
<dbReference type="GO" id="GO:0005886">
    <property type="term" value="C:plasma membrane"/>
    <property type="evidence" value="ECO:0007669"/>
    <property type="project" value="UniProtKB-SubCell"/>
</dbReference>
<keyword evidence="1" id="KW-1133">Transmembrane helix</keyword>
<dbReference type="PANTHER" id="PTHR37305">
    <property type="entry name" value="INTEGRAL MEMBRANE PROTEIN-RELATED"/>
    <property type="match status" value="1"/>
</dbReference>
<feature type="transmembrane region" description="Helical" evidence="1">
    <location>
        <begin position="70"/>
        <end position="91"/>
    </location>
</feature>
<dbReference type="PANTHER" id="PTHR37305:SF1">
    <property type="entry name" value="MEMBRANE PROTEIN"/>
    <property type="match status" value="1"/>
</dbReference>
<feature type="transmembrane region" description="Helical" evidence="1">
    <location>
        <begin position="112"/>
        <end position="138"/>
    </location>
</feature>
<proteinExistence type="predicted"/>
<evidence type="ECO:0000313" key="3">
    <source>
        <dbReference type="Proteomes" id="UP000576969"/>
    </source>
</evidence>
<dbReference type="Proteomes" id="UP000576969">
    <property type="component" value="Unassembled WGS sequence"/>
</dbReference>
<feature type="transmembrane region" description="Helical" evidence="1">
    <location>
        <begin position="240"/>
        <end position="262"/>
    </location>
</feature>
<reference evidence="2 3" key="1">
    <citation type="submission" date="2020-07" db="EMBL/GenBank/DDBJ databases">
        <title>Sequencing the genomes of 1000 actinobacteria strains.</title>
        <authorList>
            <person name="Klenk H.-P."/>
        </authorList>
    </citation>
    <scope>NUCLEOTIDE SEQUENCE [LARGE SCALE GENOMIC DNA]</scope>
    <source>
        <strain evidence="2 3">DSM 24662</strain>
    </source>
</reference>
<feature type="transmembrane region" description="Helical" evidence="1">
    <location>
        <begin position="38"/>
        <end position="58"/>
    </location>
</feature>